<dbReference type="AlphaFoldDB" id="A0A9K3GWR1"/>
<protein>
    <submittedName>
        <fullName evidence="2">Uncharacterized protein</fullName>
    </submittedName>
</protein>
<reference evidence="2" key="2">
    <citation type="submission" date="2020-06" db="EMBL/GenBank/DDBJ databases">
        <title>Helianthus annuus Genome sequencing and assembly Release 2.</title>
        <authorList>
            <person name="Gouzy J."/>
            <person name="Langlade N."/>
            <person name="Munos S."/>
        </authorList>
    </citation>
    <scope>NUCLEOTIDE SEQUENCE</scope>
    <source>
        <tissue evidence="2">Leaves</tissue>
    </source>
</reference>
<keyword evidence="1" id="KW-0812">Transmembrane</keyword>
<dbReference type="EMBL" id="MNCJ02000331">
    <property type="protein sequence ID" value="KAF5757903.1"/>
    <property type="molecule type" value="Genomic_DNA"/>
</dbReference>
<evidence type="ECO:0000313" key="2">
    <source>
        <dbReference type="EMBL" id="KAF5757903.1"/>
    </source>
</evidence>
<proteinExistence type="predicted"/>
<sequence length="55" mass="6166">MLCITPAFSSSIVKGYPMNSASLFKWIVGSFFISSYFKKRIISGLSKLALQYPKI</sequence>
<accession>A0A9K3GWR1</accession>
<reference evidence="2" key="1">
    <citation type="journal article" date="2017" name="Nature">
        <title>The sunflower genome provides insights into oil metabolism, flowering and Asterid evolution.</title>
        <authorList>
            <person name="Badouin H."/>
            <person name="Gouzy J."/>
            <person name="Grassa C.J."/>
            <person name="Murat F."/>
            <person name="Staton S.E."/>
            <person name="Cottret L."/>
            <person name="Lelandais-Briere C."/>
            <person name="Owens G.L."/>
            <person name="Carrere S."/>
            <person name="Mayjonade B."/>
            <person name="Legrand L."/>
            <person name="Gill N."/>
            <person name="Kane N.C."/>
            <person name="Bowers J.E."/>
            <person name="Hubner S."/>
            <person name="Bellec A."/>
            <person name="Berard A."/>
            <person name="Berges H."/>
            <person name="Blanchet N."/>
            <person name="Boniface M.C."/>
            <person name="Brunel D."/>
            <person name="Catrice O."/>
            <person name="Chaidir N."/>
            <person name="Claudel C."/>
            <person name="Donnadieu C."/>
            <person name="Faraut T."/>
            <person name="Fievet G."/>
            <person name="Helmstetter N."/>
            <person name="King M."/>
            <person name="Knapp S.J."/>
            <person name="Lai Z."/>
            <person name="Le Paslier M.C."/>
            <person name="Lippi Y."/>
            <person name="Lorenzon L."/>
            <person name="Mandel J.R."/>
            <person name="Marage G."/>
            <person name="Marchand G."/>
            <person name="Marquand E."/>
            <person name="Bret-Mestries E."/>
            <person name="Morien E."/>
            <person name="Nambeesan S."/>
            <person name="Nguyen T."/>
            <person name="Pegot-Espagnet P."/>
            <person name="Pouilly N."/>
            <person name="Raftis F."/>
            <person name="Sallet E."/>
            <person name="Schiex T."/>
            <person name="Thomas J."/>
            <person name="Vandecasteele C."/>
            <person name="Vares D."/>
            <person name="Vear F."/>
            <person name="Vautrin S."/>
            <person name="Crespi M."/>
            <person name="Mangin B."/>
            <person name="Burke J.M."/>
            <person name="Salse J."/>
            <person name="Munos S."/>
            <person name="Vincourt P."/>
            <person name="Rieseberg L.H."/>
            <person name="Langlade N.B."/>
        </authorList>
    </citation>
    <scope>NUCLEOTIDE SEQUENCE</scope>
    <source>
        <tissue evidence="2">Leaves</tissue>
    </source>
</reference>
<feature type="transmembrane region" description="Helical" evidence="1">
    <location>
        <begin position="20"/>
        <end position="37"/>
    </location>
</feature>
<comment type="caution">
    <text evidence="2">The sequence shown here is derived from an EMBL/GenBank/DDBJ whole genome shotgun (WGS) entry which is preliminary data.</text>
</comment>
<keyword evidence="1" id="KW-1133">Transmembrane helix</keyword>
<evidence type="ECO:0000313" key="3">
    <source>
        <dbReference type="Proteomes" id="UP000215914"/>
    </source>
</evidence>
<keyword evidence="3" id="KW-1185">Reference proteome</keyword>
<evidence type="ECO:0000256" key="1">
    <source>
        <dbReference type="SAM" id="Phobius"/>
    </source>
</evidence>
<keyword evidence="1" id="KW-0472">Membrane</keyword>
<organism evidence="2 3">
    <name type="scientific">Helianthus annuus</name>
    <name type="common">Common sunflower</name>
    <dbReference type="NCBI Taxonomy" id="4232"/>
    <lineage>
        <taxon>Eukaryota</taxon>
        <taxon>Viridiplantae</taxon>
        <taxon>Streptophyta</taxon>
        <taxon>Embryophyta</taxon>
        <taxon>Tracheophyta</taxon>
        <taxon>Spermatophyta</taxon>
        <taxon>Magnoliopsida</taxon>
        <taxon>eudicotyledons</taxon>
        <taxon>Gunneridae</taxon>
        <taxon>Pentapetalae</taxon>
        <taxon>asterids</taxon>
        <taxon>campanulids</taxon>
        <taxon>Asterales</taxon>
        <taxon>Asteraceae</taxon>
        <taxon>Asteroideae</taxon>
        <taxon>Heliantheae alliance</taxon>
        <taxon>Heliantheae</taxon>
        <taxon>Helianthus</taxon>
    </lineage>
</organism>
<dbReference type="Proteomes" id="UP000215914">
    <property type="component" value="Unassembled WGS sequence"/>
</dbReference>
<gene>
    <name evidence="2" type="ORF">HanXRQr2_Chr16g0723231</name>
</gene>
<name>A0A9K3GWR1_HELAN</name>
<dbReference type="Gramene" id="mRNA:HanXRQr2_Chr16g0723231">
    <property type="protein sequence ID" value="CDS:HanXRQr2_Chr16g0723231.1"/>
    <property type="gene ID" value="HanXRQr2_Chr16g0723231"/>
</dbReference>